<accession>A0ABS8K0X4</accession>
<dbReference type="InterPro" id="IPR036291">
    <property type="entry name" value="NAD(P)-bd_dom_sf"/>
</dbReference>
<evidence type="ECO:0000259" key="1">
    <source>
        <dbReference type="Pfam" id="PF03435"/>
    </source>
</evidence>
<organism evidence="3 4">
    <name type="scientific">Paraburkholderia sejongensis</name>
    <dbReference type="NCBI Taxonomy" id="2886946"/>
    <lineage>
        <taxon>Bacteria</taxon>
        <taxon>Pseudomonadati</taxon>
        <taxon>Pseudomonadota</taxon>
        <taxon>Betaproteobacteria</taxon>
        <taxon>Burkholderiales</taxon>
        <taxon>Burkholderiaceae</taxon>
        <taxon>Paraburkholderia</taxon>
    </lineage>
</organism>
<protein>
    <submittedName>
        <fullName evidence="3">Saccharopine dehydrogenase NADP-binding domain-containing protein</fullName>
    </submittedName>
</protein>
<name>A0ABS8K0X4_9BURK</name>
<evidence type="ECO:0000259" key="2">
    <source>
        <dbReference type="Pfam" id="PF16653"/>
    </source>
</evidence>
<dbReference type="Pfam" id="PF03435">
    <property type="entry name" value="Sacchrp_dh_NADP"/>
    <property type="match status" value="1"/>
</dbReference>
<sequence>MNSSGKIVIVGFGNLGQGLIPLLHRHFPNREIIAIEQQVDAQRAQLAVQMGIRLFECRVTETNFERTLRPLLRADDFLLNLAPEVSSRALLGLAQSRDAFYLDTGIEPWKYAHGDLSATSNYALREQMLEWRRVSRHSRTALIAHGANPGFVSILVKHALLEMADKVGCANWCRRIPTRRDEWAELAAALEIRVIQISERDTQRADIARVAREFVNTWSVEGFVTECQQPAELGWGTHERRVPGGARVHQTGSRAAIELAQRGYETVVKTWTPLHGEFPAYVLTHNEAISIADYLTVGDSHRPAYRPTVYYAYRPTVATLESMQLLDGDRAPHVAQRVLKAEIVEGIDELGVLLMSGNGTSLWFGSALSIERTRALAPGNNATSLQVVSSIVAGMQWMAAHPAAGVVESDEIDHASAFASACHYWAPIQRVFTPWRPDQNKAQLQFDEFIVRDEARDEVRCDFSVAQPEQIF</sequence>
<feature type="domain" description="Saccharopine dehydrogenase NADP binding" evidence="1">
    <location>
        <begin position="7"/>
        <end position="136"/>
    </location>
</feature>
<dbReference type="Gene3D" id="3.40.50.720">
    <property type="entry name" value="NAD(P)-binding Rossmann-like Domain"/>
    <property type="match status" value="1"/>
</dbReference>
<dbReference type="InterPro" id="IPR005097">
    <property type="entry name" value="Sacchrp_dh_NADP-bd"/>
</dbReference>
<dbReference type="InterPro" id="IPR032095">
    <property type="entry name" value="Sacchrp_dh-like_C"/>
</dbReference>
<dbReference type="Pfam" id="PF16653">
    <property type="entry name" value="Sacchrp_dh_C"/>
    <property type="match status" value="1"/>
</dbReference>
<proteinExistence type="predicted"/>
<keyword evidence="4" id="KW-1185">Reference proteome</keyword>
<dbReference type="Gene3D" id="3.30.360.30">
    <property type="entry name" value="homospermidine synthase like"/>
    <property type="match status" value="1"/>
</dbReference>
<dbReference type="EMBL" id="JAJITD010000014">
    <property type="protein sequence ID" value="MCC8395792.1"/>
    <property type="molecule type" value="Genomic_DNA"/>
</dbReference>
<dbReference type="InterPro" id="IPR023181">
    <property type="entry name" value="Homospermid_syn-like_C"/>
</dbReference>
<gene>
    <name evidence="3" type="ORF">LJ656_24720</name>
</gene>
<comment type="caution">
    <text evidence="3">The sequence shown here is derived from an EMBL/GenBank/DDBJ whole genome shotgun (WGS) entry which is preliminary data.</text>
</comment>
<feature type="domain" description="Saccharopine dehydrogenase-like C-terminal" evidence="2">
    <location>
        <begin position="146"/>
        <end position="414"/>
    </location>
</feature>
<dbReference type="SUPFAM" id="SSF51735">
    <property type="entry name" value="NAD(P)-binding Rossmann-fold domains"/>
    <property type="match status" value="1"/>
</dbReference>
<dbReference type="RefSeq" id="WP_230512152.1">
    <property type="nucleotide sequence ID" value="NZ_JAJITD010000014.1"/>
</dbReference>
<evidence type="ECO:0000313" key="4">
    <source>
        <dbReference type="Proteomes" id="UP001431019"/>
    </source>
</evidence>
<evidence type="ECO:0000313" key="3">
    <source>
        <dbReference type="EMBL" id="MCC8395792.1"/>
    </source>
</evidence>
<dbReference type="Proteomes" id="UP001431019">
    <property type="component" value="Unassembled WGS sequence"/>
</dbReference>
<reference evidence="3 4" key="1">
    <citation type="submission" date="2021-11" db="EMBL/GenBank/DDBJ databases">
        <authorList>
            <person name="Oh E.-T."/>
            <person name="Kim S.-B."/>
        </authorList>
    </citation>
    <scope>NUCLEOTIDE SEQUENCE [LARGE SCALE GENOMIC DNA]</scope>
    <source>
        <strain evidence="3 4">MMS20-SJTR3</strain>
    </source>
</reference>